<gene>
    <name evidence="2" type="ORF">GRJ2_003404400</name>
</gene>
<feature type="region of interest" description="Disordered" evidence="1">
    <location>
        <begin position="1"/>
        <end position="37"/>
    </location>
</feature>
<keyword evidence="3" id="KW-1185">Reference proteome</keyword>
<organism evidence="2 3">
    <name type="scientific">Grus japonensis</name>
    <name type="common">Japanese crane</name>
    <name type="synonym">Red-crowned crane</name>
    <dbReference type="NCBI Taxonomy" id="30415"/>
    <lineage>
        <taxon>Eukaryota</taxon>
        <taxon>Metazoa</taxon>
        <taxon>Chordata</taxon>
        <taxon>Craniata</taxon>
        <taxon>Vertebrata</taxon>
        <taxon>Euteleostomi</taxon>
        <taxon>Archelosauria</taxon>
        <taxon>Archosauria</taxon>
        <taxon>Dinosauria</taxon>
        <taxon>Saurischia</taxon>
        <taxon>Theropoda</taxon>
        <taxon>Coelurosauria</taxon>
        <taxon>Aves</taxon>
        <taxon>Neognathae</taxon>
        <taxon>Neoaves</taxon>
        <taxon>Gruiformes</taxon>
        <taxon>Gruidae</taxon>
        <taxon>Grus</taxon>
    </lineage>
</organism>
<feature type="compositionally biased region" description="Basic and acidic residues" evidence="1">
    <location>
        <begin position="1"/>
        <end position="13"/>
    </location>
</feature>
<dbReference type="InterPro" id="IPR043502">
    <property type="entry name" value="DNA/RNA_pol_sf"/>
</dbReference>
<feature type="compositionally biased region" description="Polar residues" evidence="1">
    <location>
        <begin position="20"/>
        <end position="30"/>
    </location>
</feature>
<reference evidence="2 3" key="1">
    <citation type="submission" date="2024-06" db="EMBL/GenBank/DDBJ databases">
        <title>The draft genome of Grus japonensis, version 3.</title>
        <authorList>
            <person name="Nabeshima K."/>
            <person name="Suzuki S."/>
            <person name="Onuma M."/>
        </authorList>
    </citation>
    <scope>NUCLEOTIDE SEQUENCE [LARGE SCALE GENOMIC DNA]</scope>
    <source>
        <strain evidence="2 3">451A</strain>
    </source>
</reference>
<dbReference type="Proteomes" id="UP001623348">
    <property type="component" value="Unassembled WGS sequence"/>
</dbReference>
<protein>
    <submittedName>
        <fullName evidence="2">Mitochondrial enolase superfamily member 1</fullName>
    </submittedName>
</protein>
<evidence type="ECO:0000256" key="1">
    <source>
        <dbReference type="SAM" id="MobiDB-lite"/>
    </source>
</evidence>
<proteinExistence type="predicted"/>
<accession>A0ABC9YIH6</accession>
<sequence length="304" mass="34286">MGDNRKQFTDPRTDQPPSDPTLSWSRSDVQPTPPQLAPFYGEHDVTCQNQDREAYQRCKSGQLPIENYKGIARACRDAVRKAKAQLKLKLARDVKNYKKGFFRYVNNRRKQKNNIGPLLNRRGELVTGNAEKAEVLNTFFTSVFTSTVGPQALGTKIQVDANTDPPSVKEEVLCELLQELNPYKSMGPDNIHLRVLRELADVIARLLFVIFEKSWRLGDIPEDWKEANVTPIYKKGLKEDPGNYRPISLTSVPGKVMEQILLGAITSQMKHVIGKSQHGFTKGKSCLTKLIAFYNKVTCSIHVG</sequence>
<dbReference type="PANTHER" id="PTHR33395:SF22">
    <property type="entry name" value="REVERSE TRANSCRIPTASE DOMAIN-CONTAINING PROTEIN"/>
    <property type="match status" value="1"/>
</dbReference>
<evidence type="ECO:0000313" key="2">
    <source>
        <dbReference type="EMBL" id="GAB0209387.1"/>
    </source>
</evidence>
<comment type="caution">
    <text evidence="2">The sequence shown here is derived from an EMBL/GenBank/DDBJ whole genome shotgun (WGS) entry which is preliminary data.</text>
</comment>
<name>A0ABC9YIH6_GRUJA</name>
<evidence type="ECO:0000313" key="3">
    <source>
        <dbReference type="Proteomes" id="UP001623348"/>
    </source>
</evidence>
<dbReference type="EMBL" id="BAAFJT010000306">
    <property type="protein sequence ID" value="GAB0209387.1"/>
    <property type="molecule type" value="Genomic_DNA"/>
</dbReference>
<dbReference type="SUPFAM" id="SSF56672">
    <property type="entry name" value="DNA/RNA polymerases"/>
    <property type="match status" value="1"/>
</dbReference>
<dbReference type="PANTHER" id="PTHR33395">
    <property type="entry name" value="TRANSCRIPTASE, PUTATIVE-RELATED-RELATED"/>
    <property type="match status" value="1"/>
</dbReference>
<dbReference type="AlphaFoldDB" id="A0ABC9YIH6"/>